<feature type="domain" description="F-box" evidence="2">
    <location>
        <begin position="15"/>
        <end position="49"/>
    </location>
</feature>
<evidence type="ECO:0000313" key="3">
    <source>
        <dbReference type="EMBL" id="KAF4241403.1"/>
    </source>
</evidence>
<feature type="region of interest" description="Disordered" evidence="1">
    <location>
        <begin position="628"/>
        <end position="650"/>
    </location>
</feature>
<sequence>MAPTMLSRPAANITPPEILLQIFYLLNPRDFDNARRTCSQWMRASLDKNLLESMLKRAGWWDAWKQDCHNYPVDPSASEQSLVWRMSRRFATECILSGRKSNVERAGFLTTGVADFSRLSQGQSLVKYRLSAPHAVAGSVMNPDSRPLATSRFHVSKCANYLLVTSGRMIYVYHLLPRKSGSVVSTTMDVLTDLDIAPVTSIICPVEVISASIDTSTPKIVIAALLRDRLGFICDLNASDERSSTRPVARPEVMQTLDPSFIHYFRDICSPEDAPRSVSICPGRRCVAFGSGAGIELHWVDEKTKENQRKRFPMSQPSEILHFLPYRPETPMEMRLISSLAGPGMPGCECHKVSYGERRAPCQFHLLTDVQSLTRWTPSNNNSLSVVRATHCHHYRAIPINDGLHILFIEPRTGLLCIGSDAPIGGPTSLTQALVCVPPFEKDSLNVSKDDLPPTVFASGWNLDWGLRVVAAYGDRIVLYSVPVDVYNVIRKERERQGDGVMGDSDLARDFFLDNSRSAKRRDSLVQDQSGDWEFLLSVSWRPTVMMWPFKIYGKEIARMENVVELALQSASGGARVWAFGANGETNIIDIDTFSSSNQPSSSIPCKSLTIDADGNIASAEWVGRTDSGLLTPESSRKRKSSDSREDFGGQQSAICRLPRFLHEGYVSTNNVLPPPFPGPAARRPSFAACIVDFKIPELGQREGTWVDGACA</sequence>
<proteinExistence type="predicted"/>
<organism evidence="3 4">
    <name type="scientific">Aspergillus fumigatiaffinis</name>
    <dbReference type="NCBI Taxonomy" id="340414"/>
    <lineage>
        <taxon>Eukaryota</taxon>
        <taxon>Fungi</taxon>
        <taxon>Dikarya</taxon>
        <taxon>Ascomycota</taxon>
        <taxon>Pezizomycotina</taxon>
        <taxon>Eurotiomycetes</taxon>
        <taxon>Eurotiomycetidae</taxon>
        <taxon>Eurotiales</taxon>
        <taxon>Aspergillaceae</taxon>
        <taxon>Aspergillus</taxon>
        <taxon>Aspergillus subgen. Fumigati</taxon>
    </lineage>
</organism>
<dbReference type="Gene3D" id="1.20.1280.50">
    <property type="match status" value="1"/>
</dbReference>
<evidence type="ECO:0000313" key="4">
    <source>
        <dbReference type="Proteomes" id="UP000653565"/>
    </source>
</evidence>
<reference evidence="3" key="2">
    <citation type="submission" date="2020-04" db="EMBL/GenBank/DDBJ databases">
        <authorList>
            <person name="Santos R.A.C."/>
            <person name="Steenwyk J.L."/>
            <person name="Rivero-Menendez O."/>
            <person name="Mead M.E."/>
            <person name="Silva L.P."/>
            <person name="Bastos R.W."/>
            <person name="Alastruey-Izquierdo A."/>
            <person name="Goldman G.H."/>
            <person name="Rokas A."/>
        </authorList>
    </citation>
    <scope>NUCLEOTIDE SEQUENCE</scope>
    <source>
        <strain evidence="3">CNM-CM6805</strain>
    </source>
</reference>
<accession>A0A8H4HE54</accession>
<dbReference type="AlphaFoldDB" id="A0A8H4HE54"/>
<dbReference type="Pfam" id="PF12937">
    <property type="entry name" value="F-box-like"/>
    <property type="match status" value="1"/>
</dbReference>
<dbReference type="SUPFAM" id="SSF81383">
    <property type="entry name" value="F-box domain"/>
    <property type="match status" value="1"/>
</dbReference>
<keyword evidence="4" id="KW-1185">Reference proteome</keyword>
<dbReference type="Proteomes" id="UP000653565">
    <property type="component" value="Unassembled WGS sequence"/>
</dbReference>
<dbReference type="EMBL" id="JAAAPX010000021">
    <property type="protein sequence ID" value="KAF4241403.1"/>
    <property type="molecule type" value="Genomic_DNA"/>
</dbReference>
<comment type="caution">
    <text evidence="3">The sequence shown here is derived from an EMBL/GenBank/DDBJ whole genome shotgun (WGS) entry which is preliminary data.</text>
</comment>
<reference evidence="3" key="1">
    <citation type="journal article" date="2020" name="bioRxiv">
        <title>Genomic and phenotypic heterogeneity of clinical isolates of the human pathogens Aspergillus fumigatus, Aspergillus lentulus and Aspergillus fumigatiaffinis.</title>
        <authorList>
            <person name="dos Santos R.A.C."/>
            <person name="Steenwyk J.L."/>
            <person name="Rivero-Menendez O."/>
            <person name="Mead M.E."/>
            <person name="Silva L.P."/>
            <person name="Bastos R.W."/>
            <person name="Alastruey-Izquierdo A."/>
            <person name="Goldman G.H."/>
            <person name="Rokas A."/>
        </authorList>
    </citation>
    <scope>NUCLEOTIDE SEQUENCE</scope>
    <source>
        <strain evidence="3">CNM-CM6805</strain>
    </source>
</reference>
<gene>
    <name evidence="3" type="ORF">CNMCM6805_004061</name>
</gene>
<dbReference type="InterPro" id="IPR001810">
    <property type="entry name" value="F-box_dom"/>
</dbReference>
<name>A0A8H4HE54_9EURO</name>
<evidence type="ECO:0000259" key="2">
    <source>
        <dbReference type="Pfam" id="PF12937"/>
    </source>
</evidence>
<dbReference type="InterPro" id="IPR036047">
    <property type="entry name" value="F-box-like_dom_sf"/>
</dbReference>
<protein>
    <recommendedName>
        <fullName evidence="2">F-box domain-containing protein</fullName>
    </recommendedName>
</protein>
<evidence type="ECO:0000256" key="1">
    <source>
        <dbReference type="SAM" id="MobiDB-lite"/>
    </source>
</evidence>
<dbReference type="OrthoDB" id="1689567at2759"/>